<dbReference type="EMBL" id="WIVU01000228">
    <property type="protein sequence ID" value="MQU09669.1"/>
    <property type="molecule type" value="Genomic_DNA"/>
</dbReference>
<comment type="caution">
    <text evidence="2">The sequence shown here is derived from an EMBL/GenBank/DDBJ whole genome shotgun (WGS) entry which is preliminary data.</text>
</comment>
<evidence type="ECO:0000256" key="1">
    <source>
        <dbReference type="SAM" id="Coils"/>
    </source>
</evidence>
<sequence length="152" mass="17261">MEFVKITMVIITSLIVSGCTTFDKFDNEEVLSKKTIGFITAIPAECTGQDKTLACQMKNNPARMCITVDEANNIYRYPSATCMAQKYPECYNSSTHKVIQKCIENLADARIKKQQELDEKKHRDEEVARLEAEKIATEARKARAEYERSPKG</sequence>
<dbReference type="RefSeq" id="WP_153376441.1">
    <property type="nucleotide sequence ID" value="NZ_WIVU01000228.1"/>
</dbReference>
<organism evidence="2 3">
    <name type="scientific">Pseudomonas helleri</name>
    <dbReference type="NCBI Taxonomy" id="1608996"/>
    <lineage>
        <taxon>Bacteria</taxon>
        <taxon>Pseudomonadati</taxon>
        <taxon>Pseudomonadota</taxon>
        <taxon>Gammaproteobacteria</taxon>
        <taxon>Pseudomonadales</taxon>
        <taxon>Pseudomonadaceae</taxon>
        <taxon>Pseudomonas</taxon>
    </lineage>
</organism>
<dbReference type="PROSITE" id="PS51257">
    <property type="entry name" value="PROKAR_LIPOPROTEIN"/>
    <property type="match status" value="1"/>
</dbReference>
<accession>A0A6L5I215</accession>
<evidence type="ECO:0008006" key="4">
    <source>
        <dbReference type="Google" id="ProtNLM"/>
    </source>
</evidence>
<dbReference type="Proteomes" id="UP000478064">
    <property type="component" value="Unassembled WGS sequence"/>
</dbReference>
<feature type="coiled-coil region" evidence="1">
    <location>
        <begin position="99"/>
        <end position="147"/>
    </location>
</feature>
<gene>
    <name evidence="2" type="ORF">GHO27_29010</name>
</gene>
<name>A0A6L5I215_9PSED</name>
<feature type="non-terminal residue" evidence="2">
    <location>
        <position position="152"/>
    </location>
</feature>
<keyword evidence="1" id="KW-0175">Coiled coil</keyword>
<evidence type="ECO:0000313" key="3">
    <source>
        <dbReference type="Proteomes" id="UP000478064"/>
    </source>
</evidence>
<reference evidence="2 3" key="1">
    <citation type="submission" date="2019-10" db="EMBL/GenBank/DDBJ databases">
        <title>Evaluation of single-gene subtyping targets for Pseudomonas.</title>
        <authorList>
            <person name="Reichler S.J."/>
            <person name="Orsi R.H."/>
            <person name="Wiedmann M."/>
            <person name="Martin N.H."/>
            <person name="Murphy S.I."/>
        </authorList>
    </citation>
    <scope>NUCLEOTIDE SEQUENCE [LARGE SCALE GENOMIC DNA]</scope>
    <source>
        <strain evidence="2 3">FSL R10-1637</strain>
    </source>
</reference>
<dbReference type="AlphaFoldDB" id="A0A6L5I215"/>
<evidence type="ECO:0000313" key="2">
    <source>
        <dbReference type="EMBL" id="MQU09669.1"/>
    </source>
</evidence>
<proteinExistence type="predicted"/>
<protein>
    <recommendedName>
        <fullName evidence="4">Lipoprotein</fullName>
    </recommendedName>
</protein>